<keyword evidence="3 4" id="KW-0687">Ribonucleoprotein</keyword>
<proteinExistence type="inferred from homology"/>
<dbReference type="Pfam" id="PF01779">
    <property type="entry name" value="Ribosomal_L29e"/>
    <property type="match status" value="1"/>
</dbReference>
<evidence type="ECO:0000256" key="3">
    <source>
        <dbReference type="ARBA" id="ARBA00023274"/>
    </source>
</evidence>
<evidence type="ECO:0000256" key="4">
    <source>
        <dbReference type="RuleBase" id="RU364026"/>
    </source>
</evidence>
<dbReference type="GO" id="GO:0022625">
    <property type="term" value="C:cytosolic large ribosomal subunit"/>
    <property type="evidence" value="ECO:0007669"/>
    <property type="project" value="TreeGrafter"/>
</dbReference>
<dbReference type="GO" id="GO:0003735">
    <property type="term" value="F:structural constituent of ribosome"/>
    <property type="evidence" value="ECO:0007669"/>
    <property type="project" value="UniProtKB-UniRule"/>
</dbReference>
<name>A0A8D2KCV4_UROPR</name>
<comment type="similarity">
    <text evidence="1 4">Belongs to the eukaryotic ribosomal protein eL29 family.</text>
</comment>
<dbReference type="Gene3D" id="6.10.140.1730">
    <property type="match status" value="1"/>
</dbReference>
<keyword evidence="6" id="KW-1185">Reference proteome</keyword>
<dbReference type="GO" id="GO:0002181">
    <property type="term" value="P:cytoplasmic translation"/>
    <property type="evidence" value="ECO:0007669"/>
    <property type="project" value="TreeGrafter"/>
</dbReference>
<dbReference type="Ensembl" id="ENSUPAT00010004715.1">
    <property type="protein sequence ID" value="ENSUPAP00010004094.1"/>
    <property type="gene ID" value="ENSUPAG00010003346.1"/>
</dbReference>
<dbReference type="AlphaFoldDB" id="A0A8D2KCV4"/>
<keyword evidence="2 4" id="KW-0689">Ribosomal protein</keyword>
<dbReference type="PANTHER" id="PTHR12884">
    <property type="entry name" value="60S RIBOSOMAL PROTEIN L29"/>
    <property type="match status" value="1"/>
</dbReference>
<dbReference type="PANTHER" id="PTHR12884:SF40">
    <property type="entry name" value="LARGE RIBOSOMAL SUBUNIT PROTEIN EL29"/>
    <property type="match status" value="1"/>
</dbReference>
<reference evidence="5" key="1">
    <citation type="submission" date="2025-08" db="UniProtKB">
        <authorList>
            <consortium name="Ensembl"/>
        </authorList>
    </citation>
    <scope>IDENTIFICATION</scope>
</reference>
<evidence type="ECO:0000256" key="1">
    <source>
        <dbReference type="ARBA" id="ARBA00010247"/>
    </source>
</evidence>
<reference evidence="5" key="2">
    <citation type="submission" date="2025-09" db="UniProtKB">
        <authorList>
            <consortium name="Ensembl"/>
        </authorList>
    </citation>
    <scope>IDENTIFICATION</scope>
</reference>
<accession>A0A8D2KCV4</accession>
<evidence type="ECO:0000313" key="5">
    <source>
        <dbReference type="Ensembl" id="ENSUPAP00010004094.1"/>
    </source>
</evidence>
<dbReference type="InterPro" id="IPR002673">
    <property type="entry name" value="Ribosomal_eL29"/>
</dbReference>
<evidence type="ECO:0000313" key="6">
    <source>
        <dbReference type="Proteomes" id="UP000694417"/>
    </source>
</evidence>
<evidence type="ECO:0000256" key="2">
    <source>
        <dbReference type="ARBA" id="ARBA00022980"/>
    </source>
</evidence>
<sequence>MTKSKNHTIHNQSPKWHRNGIKKYGLQRYESPKEFEDTCLQYISMLGSTIKLKTSYSTPFSIYTTV</sequence>
<organism evidence="5 6">
    <name type="scientific">Urocitellus parryii</name>
    <name type="common">Arctic ground squirrel</name>
    <name type="synonym">Spermophilus parryii</name>
    <dbReference type="NCBI Taxonomy" id="9999"/>
    <lineage>
        <taxon>Eukaryota</taxon>
        <taxon>Metazoa</taxon>
        <taxon>Chordata</taxon>
        <taxon>Craniata</taxon>
        <taxon>Vertebrata</taxon>
        <taxon>Euteleostomi</taxon>
        <taxon>Mammalia</taxon>
        <taxon>Eutheria</taxon>
        <taxon>Euarchontoglires</taxon>
        <taxon>Glires</taxon>
        <taxon>Rodentia</taxon>
        <taxon>Sciuromorpha</taxon>
        <taxon>Sciuridae</taxon>
        <taxon>Xerinae</taxon>
        <taxon>Marmotini</taxon>
        <taxon>Urocitellus</taxon>
    </lineage>
</organism>
<dbReference type="Proteomes" id="UP000694417">
    <property type="component" value="Unplaced"/>
</dbReference>
<protein>
    <recommendedName>
        <fullName evidence="4">60S ribosomal protein L29</fullName>
    </recommendedName>
</protein>